<evidence type="ECO:0000313" key="2">
    <source>
        <dbReference type="EMBL" id="KKA26555.1"/>
    </source>
</evidence>
<reference evidence="2 3" key="1">
    <citation type="submission" date="2015-03" db="EMBL/GenBank/DDBJ databases">
        <authorList>
            <person name="Radwan O."/>
            <person name="Al-Naeli F.A."/>
            <person name="Rendon G.A."/>
            <person name="Fields C."/>
        </authorList>
    </citation>
    <scope>NUCLEOTIDE SEQUENCE [LARGE SCALE GENOMIC DNA]</scope>
    <source>
        <strain evidence="2">CR-DP1</strain>
    </source>
</reference>
<feature type="compositionally biased region" description="Low complexity" evidence="1">
    <location>
        <begin position="22"/>
        <end position="59"/>
    </location>
</feature>
<name>A0A0F4Z883_9PEZI</name>
<dbReference type="InterPro" id="IPR012469">
    <property type="entry name" value="DUF1688"/>
</dbReference>
<dbReference type="Pfam" id="PF07958">
    <property type="entry name" value="DUF1688"/>
    <property type="match status" value="1"/>
</dbReference>
<dbReference type="PANTHER" id="PTHR31687">
    <property type="match status" value="1"/>
</dbReference>
<feature type="region of interest" description="Disordered" evidence="1">
    <location>
        <begin position="1"/>
        <end position="74"/>
    </location>
</feature>
<dbReference type="AlphaFoldDB" id="A0A0F4Z883"/>
<gene>
    <name evidence="2" type="ORF">TD95_003679</name>
</gene>
<dbReference type="OrthoDB" id="2153176at2759"/>
<organism evidence="2 3">
    <name type="scientific">Thielaviopsis punctulata</name>
    <dbReference type="NCBI Taxonomy" id="72032"/>
    <lineage>
        <taxon>Eukaryota</taxon>
        <taxon>Fungi</taxon>
        <taxon>Dikarya</taxon>
        <taxon>Ascomycota</taxon>
        <taxon>Pezizomycotina</taxon>
        <taxon>Sordariomycetes</taxon>
        <taxon>Hypocreomycetidae</taxon>
        <taxon>Microascales</taxon>
        <taxon>Ceratocystidaceae</taxon>
        <taxon>Thielaviopsis</taxon>
    </lineage>
</organism>
<dbReference type="Proteomes" id="UP000033483">
    <property type="component" value="Unassembled WGS sequence"/>
</dbReference>
<proteinExistence type="predicted"/>
<dbReference type="PANTHER" id="PTHR31687:SF3">
    <property type="entry name" value="PROTEIN URG3"/>
    <property type="match status" value="1"/>
</dbReference>
<evidence type="ECO:0000256" key="1">
    <source>
        <dbReference type="SAM" id="MobiDB-lite"/>
    </source>
</evidence>
<comment type="caution">
    <text evidence="2">The sequence shown here is derived from an EMBL/GenBank/DDBJ whole genome shotgun (WGS) entry which is preliminary data.</text>
</comment>
<accession>A0A0F4Z883</accession>
<evidence type="ECO:0000313" key="3">
    <source>
        <dbReference type="Proteomes" id="UP000033483"/>
    </source>
</evidence>
<keyword evidence="3" id="KW-1185">Reference proteome</keyword>
<evidence type="ECO:0008006" key="4">
    <source>
        <dbReference type="Google" id="ProtNLM"/>
    </source>
</evidence>
<protein>
    <recommendedName>
        <fullName evidence="4">DUF1688 domain-containing protein</fullName>
    </recommendedName>
</protein>
<dbReference type="EMBL" id="LAEV01002105">
    <property type="protein sequence ID" value="KKA26555.1"/>
    <property type="molecule type" value="Genomic_DNA"/>
</dbReference>
<sequence length="528" mass="58353">MGIFTRKRSTAPVSPEKPPIQSSESNASFDSGSSSAKSPLRSSAGSGSPSSPMTPFSPSTRLDIPRAPDPQLDPAGYLRSLQAVRERAKVVTEKAMQNKLEHFDVDMSKFSDVVRFVANIIKRDYDAPLTSIPSLSRYQHFCAGGRDRIAHMLATFPRSDVDDSEKCRRLVDLYFVSVLLDAGAGSEWSYKSTENGRIYRRSEGIAIASLEMFKSGLFSSNPANRFQVDKEGLRKLTVSVLETGLQSRPGNKIPGIEDRANLLTGLSAALEDHGVFKEEGRPGYLVDYLLSHSSTQASSKIIVPMHVLWSVLMERLEPIWPQSCTSLYGSPLGDTWPCTSMPQPISASGSPTSFSPFPTTNAPAEWESYLPFHRLTQWLCYSLMQPMQSLLKFHFSGSEMLTGLPDYRNGGLFIDLGVLSLKPDAMAQGLEFYAHYCRTENYKAVEMAPMFQASDDVVAEWRGVTVGFLDMLLGEVNRYLAGELNGAELKLSQLMEAGSWKGGREIAEVSRPNTREPPILICPDEKLF</sequence>